<feature type="compositionally biased region" description="Pro residues" evidence="1">
    <location>
        <begin position="132"/>
        <end position="144"/>
    </location>
</feature>
<protein>
    <submittedName>
        <fullName evidence="2">Uncharacterized protein</fullName>
    </submittedName>
</protein>
<sequence>MASGNPENPGFGQVIDHPSQLGSGRVIHESLRLGELSRLVSVSPGTSAISGIYGFRKSGKSWMTKGDAKRRSRGGSDEVPAQLNEGETYRGLYQKKVAELHRIAGQTRPIVVFQPPNPHFYDNFFRPWAPQYQPPMNQPTPHPLDPYYGGLILPQRQPRQPFQPRVLPHQPNRDDPNAPGRRRLDPDMPQGPQTDEPSIDMPFGFPQPFPPRRGNNDRRFGSGGGFGGGPWM</sequence>
<organism evidence="2 3">
    <name type="scientific">Ditylenchus destructor</name>
    <dbReference type="NCBI Taxonomy" id="166010"/>
    <lineage>
        <taxon>Eukaryota</taxon>
        <taxon>Metazoa</taxon>
        <taxon>Ecdysozoa</taxon>
        <taxon>Nematoda</taxon>
        <taxon>Chromadorea</taxon>
        <taxon>Rhabditida</taxon>
        <taxon>Tylenchina</taxon>
        <taxon>Tylenchomorpha</taxon>
        <taxon>Sphaerularioidea</taxon>
        <taxon>Anguinidae</taxon>
        <taxon>Anguininae</taxon>
        <taxon>Ditylenchus</taxon>
    </lineage>
</organism>
<dbReference type="AlphaFoldDB" id="A0AAD4QYE2"/>
<accession>A0AAD4QYE2</accession>
<feature type="region of interest" description="Disordered" evidence="1">
    <location>
        <begin position="62"/>
        <end position="83"/>
    </location>
</feature>
<evidence type="ECO:0000313" key="3">
    <source>
        <dbReference type="Proteomes" id="UP001201812"/>
    </source>
</evidence>
<feature type="compositionally biased region" description="Gly residues" evidence="1">
    <location>
        <begin position="221"/>
        <end position="232"/>
    </location>
</feature>
<reference evidence="2" key="1">
    <citation type="submission" date="2022-01" db="EMBL/GenBank/DDBJ databases">
        <title>Genome Sequence Resource for Two Populations of Ditylenchus destructor, the Migratory Endoparasitic Phytonematode.</title>
        <authorList>
            <person name="Zhang H."/>
            <person name="Lin R."/>
            <person name="Xie B."/>
        </authorList>
    </citation>
    <scope>NUCLEOTIDE SEQUENCE</scope>
    <source>
        <strain evidence="2">BazhouSP</strain>
    </source>
</reference>
<comment type="caution">
    <text evidence="2">The sequence shown here is derived from an EMBL/GenBank/DDBJ whole genome shotgun (WGS) entry which is preliminary data.</text>
</comment>
<name>A0AAD4QYE2_9BILA</name>
<feature type="region of interest" description="Disordered" evidence="1">
    <location>
        <begin position="132"/>
        <end position="232"/>
    </location>
</feature>
<dbReference type="Proteomes" id="UP001201812">
    <property type="component" value="Unassembled WGS sequence"/>
</dbReference>
<evidence type="ECO:0000256" key="1">
    <source>
        <dbReference type="SAM" id="MobiDB-lite"/>
    </source>
</evidence>
<keyword evidence="3" id="KW-1185">Reference proteome</keyword>
<evidence type="ECO:0000313" key="2">
    <source>
        <dbReference type="EMBL" id="KAI1697982.1"/>
    </source>
</evidence>
<feature type="compositionally biased region" description="Low complexity" evidence="1">
    <location>
        <begin position="154"/>
        <end position="165"/>
    </location>
</feature>
<proteinExistence type="predicted"/>
<gene>
    <name evidence="2" type="ORF">DdX_18174</name>
</gene>
<feature type="compositionally biased region" description="Basic and acidic residues" evidence="1">
    <location>
        <begin position="171"/>
        <end position="186"/>
    </location>
</feature>
<dbReference type="EMBL" id="JAKKPZ010000241">
    <property type="protein sequence ID" value="KAI1697982.1"/>
    <property type="molecule type" value="Genomic_DNA"/>
</dbReference>